<sequence length="127" mass="14338">MEQQVGRRRRGLRRCRRRRLLRKNCHAVVVGGGLCSFKVSDREPPSAQHCFVGRASGYLELGEEADRSGQRDSGLVFQHEDSETRLRGRQGKPVGRTLLCGPPQKLMVLDANSHWFSQVTVTLPRSL</sequence>
<proteinExistence type="predicted"/>
<evidence type="ECO:0000313" key="3">
    <source>
        <dbReference type="Proteomes" id="UP001153269"/>
    </source>
</evidence>
<gene>
    <name evidence="2" type="ORF">PLEPLA_LOCUS9819</name>
</gene>
<organism evidence="2 3">
    <name type="scientific">Pleuronectes platessa</name>
    <name type="common">European plaice</name>
    <dbReference type="NCBI Taxonomy" id="8262"/>
    <lineage>
        <taxon>Eukaryota</taxon>
        <taxon>Metazoa</taxon>
        <taxon>Chordata</taxon>
        <taxon>Craniata</taxon>
        <taxon>Vertebrata</taxon>
        <taxon>Euteleostomi</taxon>
        <taxon>Actinopterygii</taxon>
        <taxon>Neopterygii</taxon>
        <taxon>Teleostei</taxon>
        <taxon>Neoteleostei</taxon>
        <taxon>Acanthomorphata</taxon>
        <taxon>Carangaria</taxon>
        <taxon>Pleuronectiformes</taxon>
        <taxon>Pleuronectoidei</taxon>
        <taxon>Pleuronectidae</taxon>
        <taxon>Pleuronectes</taxon>
    </lineage>
</organism>
<reference evidence="2" key="1">
    <citation type="submission" date="2020-03" db="EMBL/GenBank/DDBJ databases">
        <authorList>
            <person name="Weist P."/>
        </authorList>
    </citation>
    <scope>NUCLEOTIDE SEQUENCE</scope>
</reference>
<protein>
    <submittedName>
        <fullName evidence="2">Uncharacterized protein</fullName>
    </submittedName>
</protein>
<accession>A0A9N7TZS0</accession>
<dbReference type="AlphaFoldDB" id="A0A9N7TZS0"/>
<dbReference type="EMBL" id="CADEAL010000556">
    <property type="protein sequence ID" value="CAB1421930.1"/>
    <property type="molecule type" value="Genomic_DNA"/>
</dbReference>
<comment type="caution">
    <text evidence="2">The sequence shown here is derived from an EMBL/GenBank/DDBJ whole genome shotgun (WGS) entry which is preliminary data.</text>
</comment>
<evidence type="ECO:0000313" key="2">
    <source>
        <dbReference type="EMBL" id="CAB1421930.1"/>
    </source>
</evidence>
<name>A0A9N7TZS0_PLEPL</name>
<feature type="region of interest" description="Disordered" evidence="1">
    <location>
        <begin position="66"/>
        <end position="95"/>
    </location>
</feature>
<evidence type="ECO:0000256" key="1">
    <source>
        <dbReference type="SAM" id="MobiDB-lite"/>
    </source>
</evidence>
<keyword evidence="3" id="KW-1185">Reference proteome</keyword>
<dbReference type="Proteomes" id="UP001153269">
    <property type="component" value="Unassembled WGS sequence"/>
</dbReference>